<evidence type="ECO:0000313" key="8">
    <source>
        <dbReference type="EMBL" id="MDO6577343.1"/>
    </source>
</evidence>
<sequence length="242" mass="25914">MKVLAIDTATEACSVALNTDSEVVSRFEICPQQHSQRLLPMLDEVLKDAGLVLADLDLLAFGRGPGSFTGVRIATGMVQGLSLGSGLKVAGVSTLAAMAQQALATEQTTTKQVVWVVCATDARMGEVYFAIYKSENGSLKEVVAEQVCPPEIAVELIKDTIAANQGDAIDGFEPVGTGWQAYPPLEALLPIDHEVSIQFPDAVYMLPLAEQLANKGDVQVASDVKPVYLRDKVTWKKLPGRE</sequence>
<dbReference type="RefSeq" id="WP_282146377.1">
    <property type="nucleotide sequence ID" value="NZ_CANLMS010000007.1"/>
</dbReference>
<accession>A0AAW7Z4E5</accession>
<dbReference type="CDD" id="cd24032">
    <property type="entry name" value="ASKHA_NBD_TsaB"/>
    <property type="match status" value="1"/>
</dbReference>
<dbReference type="SUPFAM" id="SSF53067">
    <property type="entry name" value="Actin-like ATPase domain"/>
    <property type="match status" value="2"/>
</dbReference>
<dbReference type="PANTHER" id="PTHR11735:SF11">
    <property type="entry name" value="TRNA THREONYLCARBAMOYLADENOSINE BIOSYNTHESIS PROTEIN TSAB"/>
    <property type="match status" value="1"/>
</dbReference>
<evidence type="ECO:0000256" key="1">
    <source>
        <dbReference type="ARBA" id="ARBA00004496"/>
    </source>
</evidence>
<evidence type="ECO:0000259" key="7">
    <source>
        <dbReference type="Pfam" id="PF00814"/>
    </source>
</evidence>
<keyword evidence="8" id="KW-0012">Acyltransferase</keyword>
<dbReference type="EMBL" id="JAUOQI010000004">
    <property type="protein sequence ID" value="MDO6577343.1"/>
    <property type="molecule type" value="Genomic_DNA"/>
</dbReference>
<organism evidence="8 9">
    <name type="scientific">Alteromonas stellipolaris</name>
    <dbReference type="NCBI Taxonomy" id="233316"/>
    <lineage>
        <taxon>Bacteria</taxon>
        <taxon>Pseudomonadati</taxon>
        <taxon>Pseudomonadota</taxon>
        <taxon>Gammaproteobacteria</taxon>
        <taxon>Alteromonadales</taxon>
        <taxon>Alteromonadaceae</taxon>
        <taxon>Alteromonas/Salinimonas group</taxon>
        <taxon>Alteromonas</taxon>
    </lineage>
</organism>
<dbReference type="NCBIfam" id="TIGR03725">
    <property type="entry name" value="T6A_YeaZ"/>
    <property type="match status" value="1"/>
</dbReference>
<evidence type="ECO:0000256" key="2">
    <source>
        <dbReference type="ARBA" id="ARBA00010493"/>
    </source>
</evidence>
<evidence type="ECO:0000256" key="3">
    <source>
        <dbReference type="ARBA" id="ARBA00019012"/>
    </source>
</evidence>
<keyword evidence="4" id="KW-0963">Cytoplasm</keyword>
<feature type="domain" description="Gcp-like" evidence="7">
    <location>
        <begin position="28"/>
        <end position="201"/>
    </location>
</feature>
<dbReference type="Proteomes" id="UP001170717">
    <property type="component" value="Unassembled WGS sequence"/>
</dbReference>
<keyword evidence="8" id="KW-0808">Transferase</keyword>
<dbReference type="InterPro" id="IPR000905">
    <property type="entry name" value="Gcp-like_dom"/>
</dbReference>
<evidence type="ECO:0000256" key="5">
    <source>
        <dbReference type="ARBA" id="ARBA00022694"/>
    </source>
</evidence>
<evidence type="ECO:0000313" key="9">
    <source>
        <dbReference type="Proteomes" id="UP001170717"/>
    </source>
</evidence>
<dbReference type="AlphaFoldDB" id="A0AAW7Z4E5"/>
<evidence type="ECO:0000256" key="4">
    <source>
        <dbReference type="ARBA" id="ARBA00022490"/>
    </source>
</evidence>
<protein>
    <recommendedName>
        <fullName evidence="3">tRNA threonylcarbamoyladenosine biosynthesis protein TsaB</fullName>
    </recommendedName>
    <alternativeName>
        <fullName evidence="6">t(6)A37 threonylcarbamoyladenosine biosynthesis protein TsaB</fullName>
    </alternativeName>
</protein>
<name>A0AAW7Z4E5_9ALTE</name>
<dbReference type="GO" id="GO:0005829">
    <property type="term" value="C:cytosol"/>
    <property type="evidence" value="ECO:0007669"/>
    <property type="project" value="TreeGrafter"/>
</dbReference>
<dbReference type="InterPro" id="IPR022496">
    <property type="entry name" value="T6A_TsaB"/>
</dbReference>
<keyword evidence="5" id="KW-0819">tRNA processing</keyword>
<dbReference type="InterPro" id="IPR043129">
    <property type="entry name" value="ATPase_NBD"/>
</dbReference>
<dbReference type="GO" id="GO:0002949">
    <property type="term" value="P:tRNA threonylcarbamoyladenosine modification"/>
    <property type="evidence" value="ECO:0007669"/>
    <property type="project" value="InterPro"/>
</dbReference>
<gene>
    <name evidence="8" type="primary">tsaB</name>
    <name evidence="8" type="ORF">Q4527_08055</name>
</gene>
<comment type="caution">
    <text evidence="8">The sequence shown here is derived from an EMBL/GenBank/DDBJ whole genome shotgun (WGS) entry which is preliminary data.</text>
</comment>
<comment type="subcellular location">
    <subcellularLocation>
        <location evidence="1">Cytoplasm</location>
    </subcellularLocation>
</comment>
<dbReference type="GO" id="GO:0016746">
    <property type="term" value="F:acyltransferase activity"/>
    <property type="evidence" value="ECO:0007669"/>
    <property type="project" value="UniProtKB-KW"/>
</dbReference>
<dbReference type="PANTHER" id="PTHR11735">
    <property type="entry name" value="TRNA N6-ADENOSINE THREONYLCARBAMOYLTRANSFERASE"/>
    <property type="match status" value="1"/>
</dbReference>
<dbReference type="Pfam" id="PF00814">
    <property type="entry name" value="TsaD"/>
    <property type="match status" value="1"/>
</dbReference>
<evidence type="ECO:0000256" key="6">
    <source>
        <dbReference type="ARBA" id="ARBA00032446"/>
    </source>
</evidence>
<comment type="similarity">
    <text evidence="2">Belongs to the KAE1 / TsaD family. TsaB subfamily.</text>
</comment>
<dbReference type="Gene3D" id="3.30.420.40">
    <property type="match status" value="2"/>
</dbReference>
<reference evidence="8" key="1">
    <citation type="submission" date="2023-07" db="EMBL/GenBank/DDBJ databases">
        <title>Genome content predicts the carbon catabolic preferences of heterotrophic bacteria.</title>
        <authorList>
            <person name="Gralka M."/>
        </authorList>
    </citation>
    <scope>NUCLEOTIDE SEQUENCE</scope>
    <source>
        <strain evidence="8">F2M12</strain>
    </source>
</reference>
<dbReference type="FunFam" id="3.30.420.40:FF:000097">
    <property type="entry name" value="tRNA threonylcarbamoyladenosine biosynthesis protein TsaB"/>
    <property type="match status" value="1"/>
</dbReference>
<proteinExistence type="inferred from homology"/>